<name>A0A2I4GN19_JUGRE</name>
<dbReference type="Proteomes" id="UP000235220">
    <property type="component" value="Chromosome 7"/>
</dbReference>
<reference evidence="3" key="1">
    <citation type="submission" date="2025-08" db="UniProtKB">
        <authorList>
            <consortium name="RefSeq"/>
        </authorList>
    </citation>
    <scope>IDENTIFICATION</scope>
    <source>
        <tissue evidence="3">Leaves</tissue>
    </source>
</reference>
<protein>
    <submittedName>
        <fullName evidence="3">Uncharacterized protein LOC109009303</fullName>
    </submittedName>
</protein>
<sequence length="686" mass="74383">MNRTFSSKIPKKPSLSLAPAKNEDCNQSKKKQSTSQNPFQDLDAISSCSNSNCSEASSASVEVPRGCLRFFLSHHSSSNSSSPSSNSKSKIPIERPKTLSKTPKSAPNGRVSKLSKSKTSKENNLSKSTVEENPDRHVSQKAPRFKKNPPCLYQWQSGKKAHSRTAQKSKNFVVLNNCGDSANKLPFGSEGKGLVRMVDDPREATELKPRDADATCTPLSKISNGSALDCEVGKVVEESSNKSNSKTPPIQASLSPEIQCGSIVSTAITPTCYGAGHIVSGVADKRKCKPRGVLTVGEHDFSFGGVKPFDSFDGDEEENAIGIGDDSTVIHEPTEASMHWLLSPCNEEDEGQKENSEDDGSCRRRRLGGHDIIQSPSSPSTGQGFASDKGNKGNTESTTNNNRRRDTYLISPNVLPEFEGLSTASSPHATPIGEAITAKESRENVFDLEGNNSPFSMDSLGSGNVMRTPQSESSSGRLVGLSWLNEGSYKKDHFESELNLVAEVLQMTSLSPKSHISIGGPFDSSFQFDCLTTSSRSIDLTQFQKILDDQASWLSNSTLDNVSQSQMRISWRDGLVSRIYEMDDFDCCRCLSDEEEDANGCSDDQLKSCRSPDANVDVASDQTLTINSGSTEFVDNEPRTEGNGKEQFPSQISCPCAESISTDGGGLVASRDSDWTLCYKNHLFEV</sequence>
<proteinExistence type="predicted"/>
<feature type="compositionally biased region" description="Polar residues" evidence="1">
    <location>
        <begin position="374"/>
        <end position="384"/>
    </location>
</feature>
<feature type="region of interest" description="Disordered" evidence="1">
    <location>
        <begin position="1"/>
        <end position="41"/>
    </location>
</feature>
<feature type="region of interest" description="Disordered" evidence="1">
    <location>
        <begin position="346"/>
        <end position="406"/>
    </location>
</feature>
<evidence type="ECO:0000313" key="3">
    <source>
        <dbReference type="RefSeq" id="XP_018845288.2"/>
    </source>
</evidence>
<accession>A0A2I4GN19</accession>
<feature type="compositionally biased region" description="Low complexity" evidence="1">
    <location>
        <begin position="1"/>
        <end position="17"/>
    </location>
</feature>
<dbReference type="KEGG" id="jre:109009303"/>
<gene>
    <name evidence="3" type="primary">LOC109009303</name>
</gene>
<dbReference type="PANTHER" id="PTHR36022:SF1">
    <property type="entry name" value="GPI-ANCHORED ADHESIN-LIKE PROTEIN"/>
    <property type="match status" value="1"/>
</dbReference>
<organism evidence="2 3">
    <name type="scientific">Juglans regia</name>
    <name type="common">English walnut</name>
    <dbReference type="NCBI Taxonomy" id="51240"/>
    <lineage>
        <taxon>Eukaryota</taxon>
        <taxon>Viridiplantae</taxon>
        <taxon>Streptophyta</taxon>
        <taxon>Embryophyta</taxon>
        <taxon>Tracheophyta</taxon>
        <taxon>Spermatophyta</taxon>
        <taxon>Magnoliopsida</taxon>
        <taxon>eudicotyledons</taxon>
        <taxon>Gunneridae</taxon>
        <taxon>Pentapetalae</taxon>
        <taxon>rosids</taxon>
        <taxon>fabids</taxon>
        <taxon>Fagales</taxon>
        <taxon>Juglandaceae</taxon>
        <taxon>Juglans</taxon>
    </lineage>
</organism>
<dbReference type="PANTHER" id="PTHR36022">
    <property type="entry name" value="GPI-ANCHORED ADHESIN-LIKE PROTEIN"/>
    <property type="match status" value="1"/>
</dbReference>
<dbReference type="RefSeq" id="XP_018845288.2">
    <property type="nucleotide sequence ID" value="XM_018989743.2"/>
</dbReference>
<dbReference type="STRING" id="51240.A0A2I4GN19"/>
<keyword evidence="2" id="KW-1185">Reference proteome</keyword>
<feature type="compositionally biased region" description="Basic and acidic residues" evidence="1">
    <location>
        <begin position="129"/>
        <end position="138"/>
    </location>
</feature>
<dbReference type="AlphaFoldDB" id="A0A2I4GN19"/>
<evidence type="ECO:0000256" key="1">
    <source>
        <dbReference type="SAM" id="MobiDB-lite"/>
    </source>
</evidence>
<feature type="region of interest" description="Disordered" evidence="1">
    <location>
        <begin position="73"/>
        <end position="166"/>
    </location>
</feature>
<dbReference type="Gramene" id="Jr07_25420_p1">
    <property type="protein sequence ID" value="cds.Jr07_25420_p1"/>
    <property type="gene ID" value="Jr07_25420"/>
</dbReference>
<dbReference type="OrthoDB" id="1921902at2759"/>
<evidence type="ECO:0000313" key="2">
    <source>
        <dbReference type="Proteomes" id="UP000235220"/>
    </source>
</evidence>
<dbReference type="FunCoup" id="A0A2I4GN19">
    <property type="interactions" value="1111"/>
</dbReference>
<feature type="compositionally biased region" description="Acidic residues" evidence="1">
    <location>
        <begin position="346"/>
        <end position="359"/>
    </location>
</feature>
<feature type="compositionally biased region" description="Low complexity" evidence="1">
    <location>
        <begin position="73"/>
        <end position="90"/>
    </location>
</feature>
<dbReference type="GeneID" id="109009303"/>